<dbReference type="OrthoDB" id="9808976at2"/>
<dbReference type="Proteomes" id="UP000295122">
    <property type="component" value="Unassembled WGS sequence"/>
</dbReference>
<dbReference type="EMBL" id="SNZR01000015">
    <property type="protein sequence ID" value="TDR88163.1"/>
    <property type="molecule type" value="Genomic_DNA"/>
</dbReference>
<organism evidence="2 3">
    <name type="scientific">Enterovirga rhinocerotis</name>
    <dbReference type="NCBI Taxonomy" id="1339210"/>
    <lineage>
        <taxon>Bacteria</taxon>
        <taxon>Pseudomonadati</taxon>
        <taxon>Pseudomonadota</taxon>
        <taxon>Alphaproteobacteria</taxon>
        <taxon>Hyphomicrobiales</taxon>
        <taxon>Methylobacteriaceae</taxon>
        <taxon>Enterovirga</taxon>
    </lineage>
</organism>
<dbReference type="SUPFAM" id="SSF55729">
    <property type="entry name" value="Acyl-CoA N-acyltransferases (Nat)"/>
    <property type="match status" value="1"/>
</dbReference>
<keyword evidence="2" id="KW-0808">Transferase</keyword>
<accession>A0A4R7BSC2</accession>
<dbReference type="InterPro" id="IPR016181">
    <property type="entry name" value="Acyl_CoA_acyltransferase"/>
</dbReference>
<evidence type="ECO:0000313" key="2">
    <source>
        <dbReference type="EMBL" id="TDR88163.1"/>
    </source>
</evidence>
<name>A0A4R7BSC2_9HYPH</name>
<proteinExistence type="predicted"/>
<dbReference type="Pfam" id="PF13480">
    <property type="entry name" value="Acetyltransf_6"/>
    <property type="match status" value="1"/>
</dbReference>
<protein>
    <submittedName>
        <fullName evidence="2">CelD/BcsL family acetyltransferase involved in cellulose biosynthesis</fullName>
    </submittedName>
</protein>
<reference evidence="2 3" key="1">
    <citation type="submission" date="2019-03" db="EMBL/GenBank/DDBJ databases">
        <title>Genomic Encyclopedia of Type Strains, Phase IV (KMG-IV): sequencing the most valuable type-strain genomes for metagenomic binning, comparative biology and taxonomic classification.</title>
        <authorList>
            <person name="Goeker M."/>
        </authorList>
    </citation>
    <scope>NUCLEOTIDE SEQUENCE [LARGE SCALE GENOMIC DNA]</scope>
    <source>
        <strain evidence="2 3">DSM 25903</strain>
    </source>
</reference>
<evidence type="ECO:0000313" key="3">
    <source>
        <dbReference type="Proteomes" id="UP000295122"/>
    </source>
</evidence>
<dbReference type="AlphaFoldDB" id="A0A4R7BSC2"/>
<sequence>MAVAAVLPDLAIPTSEYRVEIERDWDAGAESWAAARRGGAKTPFQDVPVLEAWYAAMAARPGIDPLLVAIRDARTGEAALHLPLVRTRRGAVRTIGFADFDLVDTNAPIIGPASPRDAAGAERLLRALRRALPPADVLDLRKMPPEVEGVPNPFALLPTVPSRLNSNLVQVGDSFDEYLRGTLKRVMRKEFERSWRVFTRHEGAHFNVPSTLDARRELLAAIEHQQPIRMQIVGKHYWLDEPSAADFYRRLVESDPCGERVVLLCLTAKTGVVAALMGLRHGDAFTMIRVSHDADPVWSNCSPGRLVIIQAMAHLHAEGVRNFDFSVGNFDYKRRFMVEPRPLVDLVRALTPLGLPILAETRAKAWLRDNPALEGRVRHWLRRPACQGS</sequence>
<keyword evidence="3" id="KW-1185">Reference proteome</keyword>
<feature type="domain" description="BioF2-like acetyltransferase" evidence="1">
    <location>
        <begin position="187"/>
        <end position="334"/>
    </location>
</feature>
<dbReference type="Gene3D" id="3.40.630.30">
    <property type="match status" value="1"/>
</dbReference>
<dbReference type="RefSeq" id="WP_133773429.1">
    <property type="nucleotide sequence ID" value="NZ_SNZR01000015.1"/>
</dbReference>
<comment type="caution">
    <text evidence="2">The sequence shown here is derived from an EMBL/GenBank/DDBJ whole genome shotgun (WGS) entry which is preliminary data.</text>
</comment>
<gene>
    <name evidence="2" type="ORF">EV668_4033</name>
</gene>
<dbReference type="GO" id="GO:0016740">
    <property type="term" value="F:transferase activity"/>
    <property type="evidence" value="ECO:0007669"/>
    <property type="project" value="UniProtKB-KW"/>
</dbReference>
<dbReference type="InterPro" id="IPR038740">
    <property type="entry name" value="BioF2-like_GNAT_dom"/>
</dbReference>
<evidence type="ECO:0000259" key="1">
    <source>
        <dbReference type="Pfam" id="PF13480"/>
    </source>
</evidence>